<protein>
    <submittedName>
        <fullName evidence="6">Uncharacterized protein</fullName>
    </submittedName>
</protein>
<dbReference type="EMBL" id="CAJOBE010005312">
    <property type="protein sequence ID" value="CAF3968224.1"/>
    <property type="molecule type" value="Genomic_DNA"/>
</dbReference>
<dbReference type="EMBL" id="CAJNOU010001172">
    <property type="protein sequence ID" value="CAF1163440.1"/>
    <property type="molecule type" value="Genomic_DNA"/>
</dbReference>
<dbReference type="SUPFAM" id="SSF48452">
    <property type="entry name" value="TPR-like"/>
    <property type="match status" value="1"/>
</dbReference>
<dbReference type="InterPro" id="IPR011990">
    <property type="entry name" value="TPR-like_helical_dom_sf"/>
</dbReference>
<evidence type="ECO:0000256" key="3">
    <source>
        <dbReference type="PROSITE-ProRule" id="PRU00339"/>
    </source>
</evidence>
<dbReference type="Proteomes" id="UP000663854">
    <property type="component" value="Unassembled WGS sequence"/>
</dbReference>
<dbReference type="Pfam" id="PF13424">
    <property type="entry name" value="TPR_12"/>
    <property type="match status" value="2"/>
</dbReference>
<dbReference type="PANTHER" id="PTHR45641:SF1">
    <property type="entry name" value="AAA+ ATPASE DOMAIN-CONTAINING PROTEIN"/>
    <property type="match status" value="1"/>
</dbReference>
<dbReference type="PANTHER" id="PTHR45641">
    <property type="entry name" value="TETRATRICOPEPTIDE REPEAT PROTEIN (AFU_ORTHOLOGUE AFUA_6G03870)"/>
    <property type="match status" value="1"/>
</dbReference>
<proteinExistence type="predicted"/>
<keyword evidence="2 3" id="KW-0802">TPR repeat</keyword>
<name>A0A815FIC8_9BILA</name>
<dbReference type="Proteomes" id="UP000663870">
    <property type="component" value="Unassembled WGS sequence"/>
</dbReference>
<evidence type="ECO:0000313" key="8">
    <source>
        <dbReference type="Proteomes" id="UP000663870"/>
    </source>
</evidence>
<dbReference type="Proteomes" id="UP000663889">
    <property type="component" value="Unassembled WGS sequence"/>
</dbReference>
<organism evidence="6 8">
    <name type="scientific">Rotaria sordida</name>
    <dbReference type="NCBI Taxonomy" id="392033"/>
    <lineage>
        <taxon>Eukaryota</taxon>
        <taxon>Metazoa</taxon>
        <taxon>Spiralia</taxon>
        <taxon>Gnathifera</taxon>
        <taxon>Rotifera</taxon>
        <taxon>Eurotatoria</taxon>
        <taxon>Bdelloidea</taxon>
        <taxon>Philodinida</taxon>
        <taxon>Philodinidae</taxon>
        <taxon>Rotaria</taxon>
    </lineage>
</organism>
<dbReference type="EMBL" id="CAJNOH010000172">
    <property type="protein sequence ID" value="CAF0925208.1"/>
    <property type="molecule type" value="Genomic_DNA"/>
</dbReference>
<accession>A0A815FIC8</accession>
<evidence type="ECO:0000256" key="1">
    <source>
        <dbReference type="ARBA" id="ARBA00022737"/>
    </source>
</evidence>
<evidence type="ECO:0000313" key="4">
    <source>
        <dbReference type="EMBL" id="CAF0925208.1"/>
    </source>
</evidence>
<dbReference type="Gene3D" id="1.25.40.10">
    <property type="entry name" value="Tetratricopeptide repeat domain"/>
    <property type="match status" value="2"/>
</dbReference>
<dbReference type="PROSITE" id="PS50005">
    <property type="entry name" value="TPR"/>
    <property type="match status" value="2"/>
</dbReference>
<dbReference type="InterPro" id="IPR019734">
    <property type="entry name" value="TPR_rpt"/>
</dbReference>
<evidence type="ECO:0000256" key="2">
    <source>
        <dbReference type="ARBA" id="ARBA00022803"/>
    </source>
</evidence>
<dbReference type="EMBL" id="CAJNOL010001268">
    <property type="protein sequence ID" value="CAF1325810.1"/>
    <property type="molecule type" value="Genomic_DNA"/>
</dbReference>
<dbReference type="SMART" id="SM00028">
    <property type="entry name" value="TPR"/>
    <property type="match status" value="6"/>
</dbReference>
<evidence type="ECO:0000313" key="6">
    <source>
        <dbReference type="EMBL" id="CAF1325810.1"/>
    </source>
</evidence>
<keyword evidence="1" id="KW-0677">Repeat</keyword>
<dbReference type="AlphaFoldDB" id="A0A815FIC8"/>
<dbReference type="Proteomes" id="UP000663874">
    <property type="component" value="Unassembled WGS sequence"/>
</dbReference>
<evidence type="ECO:0000313" key="7">
    <source>
        <dbReference type="EMBL" id="CAF3968224.1"/>
    </source>
</evidence>
<keyword evidence="8" id="KW-1185">Reference proteome</keyword>
<reference evidence="6" key="1">
    <citation type="submission" date="2021-02" db="EMBL/GenBank/DDBJ databases">
        <authorList>
            <person name="Nowell W R."/>
        </authorList>
    </citation>
    <scope>NUCLEOTIDE SEQUENCE</scope>
</reference>
<comment type="caution">
    <text evidence="6">The sequence shown here is derived from an EMBL/GenBank/DDBJ whole genome shotgun (WGS) entry which is preliminary data.</text>
</comment>
<gene>
    <name evidence="7" type="ORF">FNK824_LOCUS24180</name>
    <name evidence="6" type="ORF">JXQ802_LOCUS30795</name>
    <name evidence="4" type="ORF">PYM288_LOCUS10750</name>
    <name evidence="5" type="ORF">SEV965_LOCUS19101</name>
</gene>
<feature type="repeat" description="TPR" evidence="3">
    <location>
        <begin position="400"/>
        <end position="433"/>
    </location>
</feature>
<sequence>MATTLSIQSNQNLDTFILIWLDSLVNISEDNIDTKKILRKAITYVVSFDDTEKCLEFIRSHSQEKIVLIVSGRLGQILVPRAHQFSQLIAVYVYCSDKKRNEQWAKDFIKIKGVIVDLNDLIKRIKLDHMKRNEYNIDESLPITFFHKNPQNKQFLIKNNDNFIYFQLIIDCLSLIKPTLNEKNKLILFCKEKYKDNKNELNIISEFEENYSSNRAIWWLTRESFVLPMLNKAFQTININLLYNFNFLISDIRKQLIENKYQAPLRTYRTQLMSSQEIKLLKYYIGEYVSINTFFITIPNRKHAIEMFKDSDTDSGLKRVLFEIDADPQLENMKPFSDITSLNYSTGVEIILFMAGTIFHPVDICQENDITIIQMDACSDNDSNIKTIIDNIKGEDYGATPDVFSLGYILAKMKKFDDAEKFYNRLLVELPDDHRSVVSCYKGFARIAMEKEDYDLSIQRYQKAFNMEQSVLKPDDPGIASGYSTIADVYVKKCAFTEALQLYNQALKIWIRALGNDHLKVAVCYKNIARIFEMQSKYNEAIDYYEKVVAIYEKNSTVNQADLAKLHNHIASIYALIDDKNHILKHYKLALKIFSKIYSINHPDVIGALKNIGHTHEAAGNLSQALAHYEKIASIHRELLPSNHPEINEIQLDINRIKSQIK</sequence>
<evidence type="ECO:0000313" key="5">
    <source>
        <dbReference type="EMBL" id="CAF1163440.1"/>
    </source>
</evidence>
<feature type="repeat" description="TPR" evidence="3">
    <location>
        <begin position="522"/>
        <end position="555"/>
    </location>
</feature>